<dbReference type="Proteomes" id="UP000176005">
    <property type="component" value="Unassembled WGS sequence"/>
</dbReference>
<evidence type="ECO:0000313" key="2">
    <source>
        <dbReference type="Proteomes" id="UP000176005"/>
    </source>
</evidence>
<dbReference type="AlphaFoldDB" id="A0A1E7LAL6"/>
<reference evidence="1 2" key="1">
    <citation type="journal article" date="2016" name="Front. Microbiol.">
        <title>Comparative Genomics Analysis of Streptomyces Species Reveals Their Adaptation to the Marine Environment and Their Diversity at the Genomic Level.</title>
        <authorList>
            <person name="Tian X."/>
            <person name="Zhang Z."/>
            <person name="Yang T."/>
            <person name="Chen M."/>
            <person name="Li J."/>
            <person name="Chen F."/>
            <person name="Yang J."/>
            <person name="Li W."/>
            <person name="Zhang B."/>
            <person name="Zhang Z."/>
            <person name="Wu J."/>
            <person name="Zhang C."/>
            <person name="Long L."/>
            <person name="Xiao J."/>
        </authorList>
    </citation>
    <scope>NUCLEOTIDE SEQUENCE [LARGE SCALE GENOMIC DNA]</scope>
    <source>
        <strain evidence="1 2">SCSIO 10429</strain>
    </source>
</reference>
<keyword evidence="2" id="KW-1185">Reference proteome</keyword>
<gene>
    <name evidence="1" type="ORF">AN218_04480</name>
</gene>
<evidence type="ECO:0000313" key="1">
    <source>
        <dbReference type="EMBL" id="OEV13239.1"/>
    </source>
</evidence>
<proteinExistence type="predicted"/>
<protein>
    <submittedName>
        <fullName evidence="1">Uncharacterized protein</fullName>
    </submittedName>
</protein>
<organism evidence="1 2">
    <name type="scientific">Streptomyces nanshensis</name>
    <dbReference type="NCBI Taxonomy" id="518642"/>
    <lineage>
        <taxon>Bacteria</taxon>
        <taxon>Bacillati</taxon>
        <taxon>Actinomycetota</taxon>
        <taxon>Actinomycetes</taxon>
        <taxon>Kitasatosporales</taxon>
        <taxon>Streptomycetaceae</taxon>
        <taxon>Streptomyces</taxon>
    </lineage>
</organism>
<comment type="caution">
    <text evidence="1">The sequence shown here is derived from an EMBL/GenBank/DDBJ whole genome shotgun (WGS) entry which is preliminary data.</text>
</comment>
<dbReference type="RefSeq" id="WP_070015298.1">
    <property type="nucleotide sequence ID" value="NZ_LJGW01000089.1"/>
</dbReference>
<dbReference type="EMBL" id="LJGW01000089">
    <property type="protein sequence ID" value="OEV13239.1"/>
    <property type="molecule type" value="Genomic_DNA"/>
</dbReference>
<accession>A0A1E7LAL6</accession>
<sequence>MQAQRLFIGAEFSSWIGSVVTVDVKSEKSRSITAGVLTATYDRYGIATDLAETVLTVGGRSVRINWDSESASVMISKVADPSKHPFR</sequence>
<name>A0A1E7LAL6_9ACTN</name>